<reference evidence="3" key="1">
    <citation type="journal article" date="2019" name="Int. J. Syst. Evol. Microbiol.">
        <title>The Global Catalogue of Microorganisms (GCM) 10K type strain sequencing project: providing services to taxonomists for standard genome sequencing and annotation.</title>
        <authorList>
            <consortium name="The Broad Institute Genomics Platform"/>
            <consortium name="The Broad Institute Genome Sequencing Center for Infectious Disease"/>
            <person name="Wu L."/>
            <person name="Ma J."/>
        </authorList>
    </citation>
    <scope>NUCLEOTIDE SEQUENCE [LARGE SCALE GENOMIC DNA]</scope>
    <source>
        <strain evidence="3">CGMCC 4.7396</strain>
    </source>
</reference>
<accession>A0ABV7PV41</accession>
<dbReference type="SUPFAM" id="SSF103196">
    <property type="entry name" value="Roadblock/LC7 domain"/>
    <property type="match status" value="1"/>
</dbReference>
<dbReference type="RefSeq" id="WP_387971573.1">
    <property type="nucleotide sequence ID" value="NZ_JBHRWO010000005.1"/>
</dbReference>
<evidence type="ECO:0000259" key="1">
    <source>
        <dbReference type="SMART" id="SM00960"/>
    </source>
</evidence>
<dbReference type="PANTHER" id="PTHR36222:SF1">
    <property type="entry name" value="SERINE PROTEASE INHIBITOR RV3364C"/>
    <property type="match status" value="1"/>
</dbReference>
<evidence type="ECO:0000313" key="2">
    <source>
        <dbReference type="EMBL" id="MFC3491911.1"/>
    </source>
</evidence>
<keyword evidence="3" id="KW-1185">Reference proteome</keyword>
<proteinExistence type="predicted"/>
<protein>
    <submittedName>
        <fullName evidence="2">Roadblock/LC7 domain-containing protein</fullName>
    </submittedName>
</protein>
<evidence type="ECO:0000313" key="3">
    <source>
        <dbReference type="Proteomes" id="UP001595712"/>
    </source>
</evidence>
<dbReference type="Proteomes" id="UP001595712">
    <property type="component" value="Unassembled WGS sequence"/>
</dbReference>
<name>A0ABV7PV41_9ACTN</name>
<organism evidence="2 3">
    <name type="scientific">Glycomyces rhizosphaerae</name>
    <dbReference type="NCBI Taxonomy" id="2054422"/>
    <lineage>
        <taxon>Bacteria</taxon>
        <taxon>Bacillati</taxon>
        <taxon>Actinomycetota</taxon>
        <taxon>Actinomycetes</taxon>
        <taxon>Glycomycetales</taxon>
        <taxon>Glycomycetaceae</taxon>
        <taxon>Glycomyces</taxon>
    </lineage>
</organism>
<dbReference type="SMART" id="SM00960">
    <property type="entry name" value="Robl_LC7"/>
    <property type="match status" value="1"/>
</dbReference>
<dbReference type="EMBL" id="JBHRWO010000005">
    <property type="protein sequence ID" value="MFC3491911.1"/>
    <property type="molecule type" value="Genomic_DNA"/>
</dbReference>
<gene>
    <name evidence="2" type="ORF">ACFO8M_05365</name>
</gene>
<dbReference type="Pfam" id="PF03259">
    <property type="entry name" value="Robl_LC7"/>
    <property type="match status" value="1"/>
</dbReference>
<dbReference type="InterPro" id="IPR004942">
    <property type="entry name" value="Roadblock/LAMTOR2_dom"/>
</dbReference>
<feature type="domain" description="Roadblock/LAMTOR2" evidence="1">
    <location>
        <begin position="13"/>
        <end position="103"/>
    </location>
</feature>
<dbReference type="PANTHER" id="PTHR36222">
    <property type="entry name" value="SERINE PROTEASE INHIBITOR RV3364C"/>
    <property type="match status" value="1"/>
</dbReference>
<dbReference type="InterPro" id="IPR053141">
    <property type="entry name" value="Mycobact_SerProt_Inhib_Rv3364c"/>
</dbReference>
<sequence length="149" mass="15113">MAGDEAGAQSDLSWLLAGLVRKVPHTRSALLLSSDGIKKAFTGMGVDQADQLSAIASGMFSLARSAGVQFGSSAGVRQVVAELDDTLLFVSTAGQGAVLAVAAGRDADAGVLGYEMSILVKSVRPYLETPVRRAAAVNGAVPPNGELVG</sequence>
<dbReference type="Gene3D" id="3.30.450.30">
    <property type="entry name" value="Dynein light chain 2a, cytoplasmic"/>
    <property type="match status" value="1"/>
</dbReference>
<comment type="caution">
    <text evidence="2">The sequence shown here is derived from an EMBL/GenBank/DDBJ whole genome shotgun (WGS) entry which is preliminary data.</text>
</comment>